<reference evidence="1" key="1">
    <citation type="submission" date="2018-05" db="EMBL/GenBank/DDBJ databases">
        <authorList>
            <person name="Lanie J.A."/>
            <person name="Ng W.-L."/>
            <person name="Kazmierczak K.M."/>
            <person name="Andrzejewski T.M."/>
            <person name="Davidsen T.M."/>
            <person name="Wayne K.J."/>
            <person name="Tettelin H."/>
            <person name="Glass J.I."/>
            <person name="Rusch D."/>
            <person name="Podicherti R."/>
            <person name="Tsui H.-C.T."/>
            <person name="Winkler M.E."/>
        </authorList>
    </citation>
    <scope>NUCLEOTIDE SEQUENCE</scope>
</reference>
<proteinExistence type="predicted"/>
<name>A0A382K3F2_9ZZZZ</name>
<evidence type="ECO:0000313" key="1">
    <source>
        <dbReference type="EMBL" id="SVC18689.1"/>
    </source>
</evidence>
<accession>A0A382K3F2</accession>
<gene>
    <name evidence="1" type="ORF">METZ01_LOCUS271543</name>
</gene>
<sequence>MYNVKKLLLAISLTLSFSQKLEPIDVAMQDLETIIQTASRADQRVIVEDFTGLL</sequence>
<protein>
    <submittedName>
        <fullName evidence="1">Uncharacterized protein</fullName>
    </submittedName>
</protein>
<dbReference type="EMBL" id="UINC01078024">
    <property type="protein sequence ID" value="SVC18689.1"/>
    <property type="molecule type" value="Genomic_DNA"/>
</dbReference>
<dbReference type="AlphaFoldDB" id="A0A382K3F2"/>
<organism evidence="1">
    <name type="scientific">marine metagenome</name>
    <dbReference type="NCBI Taxonomy" id="408172"/>
    <lineage>
        <taxon>unclassified sequences</taxon>
        <taxon>metagenomes</taxon>
        <taxon>ecological metagenomes</taxon>
    </lineage>
</organism>